<evidence type="ECO:0000313" key="1">
    <source>
        <dbReference type="EMBL" id="MET3693508.1"/>
    </source>
</evidence>
<accession>A0ABV2L6P4</accession>
<gene>
    <name evidence="1" type="ORF">ABID43_003058</name>
</gene>
<name>A0ABV2L6P4_9HYPH</name>
<proteinExistence type="predicted"/>
<organism evidence="1 2">
    <name type="scientific">Methylobacterium goesingense</name>
    <dbReference type="NCBI Taxonomy" id="243690"/>
    <lineage>
        <taxon>Bacteria</taxon>
        <taxon>Pseudomonadati</taxon>
        <taxon>Pseudomonadota</taxon>
        <taxon>Alphaproteobacteria</taxon>
        <taxon>Hyphomicrobiales</taxon>
        <taxon>Methylobacteriaceae</taxon>
        <taxon>Methylobacterium</taxon>
    </lineage>
</organism>
<keyword evidence="2" id="KW-1185">Reference proteome</keyword>
<protein>
    <submittedName>
        <fullName evidence="1">Uncharacterized protein</fullName>
    </submittedName>
</protein>
<dbReference type="EMBL" id="JBEPMM010000008">
    <property type="protein sequence ID" value="MET3693508.1"/>
    <property type="molecule type" value="Genomic_DNA"/>
</dbReference>
<reference evidence="1 2" key="1">
    <citation type="submission" date="2024-06" db="EMBL/GenBank/DDBJ databases">
        <title>Genomic Encyclopedia of Type Strains, Phase IV (KMG-IV): sequencing the most valuable type-strain genomes for metagenomic binning, comparative biology and taxonomic classification.</title>
        <authorList>
            <person name="Goeker M."/>
        </authorList>
    </citation>
    <scope>NUCLEOTIDE SEQUENCE [LARGE SCALE GENOMIC DNA]</scope>
    <source>
        <strain evidence="1 2">DSM 21331</strain>
    </source>
</reference>
<dbReference type="Proteomes" id="UP001549145">
    <property type="component" value="Unassembled WGS sequence"/>
</dbReference>
<comment type="caution">
    <text evidence="1">The sequence shown here is derived from an EMBL/GenBank/DDBJ whole genome shotgun (WGS) entry which is preliminary data.</text>
</comment>
<evidence type="ECO:0000313" key="2">
    <source>
        <dbReference type="Proteomes" id="UP001549145"/>
    </source>
</evidence>
<dbReference type="RefSeq" id="WP_238280968.1">
    <property type="nucleotide sequence ID" value="NZ_BPQL01000108.1"/>
</dbReference>
<sequence length="66" mass="7488">MTRPDLHLLRRGRCRRLAALRLTTARRRFERSSLALRKAALDHIDRQAEIGSILQATLARLAPGSL</sequence>